<comment type="caution">
    <text evidence="3">The sequence shown here is derived from an EMBL/GenBank/DDBJ whole genome shotgun (WGS) entry which is preliminary data.</text>
</comment>
<evidence type="ECO:0008006" key="5">
    <source>
        <dbReference type="Google" id="ProtNLM"/>
    </source>
</evidence>
<evidence type="ECO:0000256" key="2">
    <source>
        <dbReference type="SAM" id="SignalP"/>
    </source>
</evidence>
<accession>A0A7Y9H3N3</accession>
<reference evidence="3 4" key="1">
    <citation type="submission" date="2020-07" db="EMBL/GenBank/DDBJ databases">
        <authorList>
            <person name="Partida-Martinez L."/>
            <person name="Huntemann M."/>
            <person name="Clum A."/>
            <person name="Wang J."/>
            <person name="Palaniappan K."/>
            <person name="Ritter S."/>
            <person name="Chen I.-M."/>
            <person name="Stamatis D."/>
            <person name="Reddy T."/>
            <person name="O'Malley R."/>
            <person name="Daum C."/>
            <person name="Shapiro N."/>
            <person name="Ivanova N."/>
            <person name="Kyrpides N."/>
            <person name="Woyke T."/>
        </authorList>
    </citation>
    <scope>NUCLEOTIDE SEQUENCE [LARGE SCALE GENOMIC DNA]</scope>
    <source>
        <strain evidence="3 4">AT2.17</strain>
    </source>
</reference>
<feature type="signal peptide" evidence="2">
    <location>
        <begin position="1"/>
        <end position="15"/>
    </location>
</feature>
<reference evidence="3 4" key="2">
    <citation type="submission" date="2020-08" db="EMBL/GenBank/DDBJ databases">
        <title>The Agave Microbiome: Exploring the role of microbial communities in plant adaptations to desert environments.</title>
        <authorList>
            <person name="Partida-Martinez L.P."/>
        </authorList>
    </citation>
    <scope>NUCLEOTIDE SEQUENCE [LARGE SCALE GENOMIC DNA]</scope>
    <source>
        <strain evidence="3 4">AT2.17</strain>
    </source>
</reference>
<dbReference type="RefSeq" id="WP_179619929.1">
    <property type="nucleotide sequence ID" value="NZ_JACCBW010000002.1"/>
</dbReference>
<dbReference type="Proteomes" id="UP000549911">
    <property type="component" value="Unassembled WGS sequence"/>
</dbReference>
<evidence type="ECO:0000313" key="3">
    <source>
        <dbReference type="EMBL" id="NYE37373.1"/>
    </source>
</evidence>
<evidence type="ECO:0000313" key="4">
    <source>
        <dbReference type="Proteomes" id="UP000549911"/>
    </source>
</evidence>
<dbReference type="EMBL" id="JACCBW010000002">
    <property type="protein sequence ID" value="NYE37373.1"/>
    <property type="molecule type" value="Genomic_DNA"/>
</dbReference>
<proteinExistence type="predicted"/>
<keyword evidence="4" id="KW-1185">Reference proteome</keyword>
<keyword evidence="2" id="KW-0732">Signal</keyword>
<feature type="transmembrane region" description="Helical" evidence="1">
    <location>
        <begin position="26"/>
        <end position="48"/>
    </location>
</feature>
<keyword evidence="1" id="KW-1133">Transmembrane helix</keyword>
<gene>
    <name evidence="3" type="ORF">F4692_002506</name>
</gene>
<organism evidence="3 4">
    <name type="scientific">Nocardioides cavernae</name>
    <dbReference type="NCBI Taxonomy" id="1921566"/>
    <lineage>
        <taxon>Bacteria</taxon>
        <taxon>Bacillati</taxon>
        <taxon>Actinomycetota</taxon>
        <taxon>Actinomycetes</taxon>
        <taxon>Propionibacteriales</taxon>
        <taxon>Nocardioidaceae</taxon>
        <taxon>Nocardioides</taxon>
    </lineage>
</organism>
<keyword evidence="1" id="KW-0472">Membrane</keyword>
<name>A0A7Y9H3N3_9ACTN</name>
<feature type="chain" id="PRO_5031068340" description="Secreted protein" evidence="2">
    <location>
        <begin position="16"/>
        <end position="89"/>
    </location>
</feature>
<evidence type="ECO:0000256" key="1">
    <source>
        <dbReference type="SAM" id="Phobius"/>
    </source>
</evidence>
<protein>
    <recommendedName>
        <fullName evidence="5">Secreted protein</fullName>
    </recommendedName>
</protein>
<dbReference type="AlphaFoldDB" id="A0A7Y9H3N3"/>
<sequence length="89" mass="9173">MVRTLLLAMASFVVAASLAPTMPTEAVLVLAALAAATALMGVHAPAVVPDATLRALRPRRRAGSVPLVLPGRTTDVVHHPVRPRAPGLV</sequence>
<keyword evidence="1" id="KW-0812">Transmembrane</keyword>